<dbReference type="RefSeq" id="WP_119496662.1">
    <property type="nucleotide sequence ID" value="NZ_NRJH01000018.1"/>
</dbReference>
<accession>A0A3A1Y4P9</accession>
<dbReference type="AlphaFoldDB" id="A0A3A1Y4P9"/>
<gene>
    <name evidence="6" type="ORF">CJP74_02265</name>
</gene>
<evidence type="ECO:0000256" key="1">
    <source>
        <dbReference type="ARBA" id="ARBA00022679"/>
    </source>
</evidence>
<proteinExistence type="predicted"/>
<reference evidence="6 7" key="1">
    <citation type="submission" date="2017-08" db="EMBL/GenBank/DDBJ databases">
        <title>Reclassification of Bisgaard taxon 37 and 44.</title>
        <authorList>
            <person name="Christensen H."/>
        </authorList>
    </citation>
    <scope>NUCLEOTIDE SEQUENCE [LARGE SCALE GENOMIC DNA]</scope>
    <source>
        <strain evidence="6 7">B96_4</strain>
    </source>
</reference>
<keyword evidence="7" id="KW-1185">Reference proteome</keyword>
<dbReference type="EMBL" id="NRJH01000018">
    <property type="protein sequence ID" value="RIY33272.1"/>
    <property type="molecule type" value="Genomic_DNA"/>
</dbReference>
<dbReference type="GO" id="GO:0005524">
    <property type="term" value="F:ATP binding"/>
    <property type="evidence" value="ECO:0007669"/>
    <property type="project" value="UniProtKB-KW"/>
</dbReference>
<keyword evidence="2" id="KW-0547">Nucleotide-binding</keyword>
<organism evidence="6 7">
    <name type="scientific">Psittacicella melopsittaci</name>
    <dbReference type="NCBI Taxonomy" id="2028576"/>
    <lineage>
        <taxon>Bacteria</taxon>
        <taxon>Pseudomonadati</taxon>
        <taxon>Pseudomonadota</taxon>
        <taxon>Gammaproteobacteria</taxon>
        <taxon>Pasteurellales</taxon>
        <taxon>Psittacicellaceae</taxon>
        <taxon>Psittacicella</taxon>
    </lineage>
</organism>
<protein>
    <recommendedName>
        <fullName evidence="5">GHMP kinase N-terminal domain-containing protein</fullName>
    </recommendedName>
</protein>
<evidence type="ECO:0000256" key="4">
    <source>
        <dbReference type="ARBA" id="ARBA00022840"/>
    </source>
</evidence>
<dbReference type="InterPro" id="IPR014721">
    <property type="entry name" value="Ribsml_uS5_D2-typ_fold_subgr"/>
</dbReference>
<keyword evidence="1" id="KW-0808">Transferase</keyword>
<dbReference type="InterPro" id="IPR006204">
    <property type="entry name" value="GHMP_kinase_N_dom"/>
</dbReference>
<sequence>MKESYVLNSPAKINLFLNVDAKLNTGYHAISTYFKILPQIADYLIVTWEQVADPQDMPSDPLEAGRIFLNNLEIHGFEGIVAKEGNLIYKSLAHLAMSTELLSTASAEQIKNFASYKLVVKVDKRVPVQGGLGGGSSNGAVILQTVAKKFFPLLTPSNLIAIAQRVGADCAVFVHGKSSLAYRIGDLFFTPQAEEFYQVFSTLYHYLEGIKEIDLTDPLSFYDYGSRELKVYPNIAYLQELVLVLVDLAQQLIDAVNKNPNIIPNQALDFISLARHIEHKYHAWLNGYFLVFTSDYKVDTGNAFKSLGNLPQLQMEENPRKFKQTFLQSWKNTLKQLELDPEAPQHSLNSFANNFFANSPLLDDLKHKFNGNLQLTGTGATCFVYVPRLETILNWHLRKFKEFCKENPLAAQFNLQMHKIDLVNSNLEIWSA</sequence>
<dbReference type="InterPro" id="IPR036554">
    <property type="entry name" value="GHMP_kinase_C_sf"/>
</dbReference>
<dbReference type="PANTHER" id="PTHR43527:SF2">
    <property type="entry name" value="4-DIPHOSPHOCYTIDYL-2-C-METHYL-D-ERYTHRITOL KINASE, CHLOROPLASTIC"/>
    <property type="match status" value="1"/>
</dbReference>
<dbReference type="GO" id="GO:0050515">
    <property type="term" value="F:4-(cytidine 5'-diphospho)-2-C-methyl-D-erythritol kinase activity"/>
    <property type="evidence" value="ECO:0007669"/>
    <property type="project" value="TreeGrafter"/>
</dbReference>
<evidence type="ECO:0000313" key="6">
    <source>
        <dbReference type="EMBL" id="RIY33272.1"/>
    </source>
</evidence>
<dbReference type="Proteomes" id="UP000266258">
    <property type="component" value="Unassembled WGS sequence"/>
</dbReference>
<evidence type="ECO:0000256" key="2">
    <source>
        <dbReference type="ARBA" id="ARBA00022741"/>
    </source>
</evidence>
<dbReference type="InterPro" id="IPR020568">
    <property type="entry name" value="Ribosomal_Su5_D2-typ_SF"/>
</dbReference>
<keyword evidence="3" id="KW-0418">Kinase</keyword>
<dbReference type="Gene3D" id="3.30.230.10">
    <property type="match status" value="1"/>
</dbReference>
<dbReference type="Pfam" id="PF00288">
    <property type="entry name" value="GHMP_kinases_N"/>
    <property type="match status" value="1"/>
</dbReference>
<feature type="domain" description="GHMP kinase N-terminal" evidence="5">
    <location>
        <begin position="116"/>
        <end position="177"/>
    </location>
</feature>
<dbReference type="PANTHER" id="PTHR43527">
    <property type="entry name" value="4-DIPHOSPHOCYTIDYL-2-C-METHYL-D-ERYTHRITOL KINASE, CHLOROPLASTIC"/>
    <property type="match status" value="1"/>
</dbReference>
<keyword evidence="4" id="KW-0067">ATP-binding</keyword>
<dbReference type="Gene3D" id="3.30.70.890">
    <property type="entry name" value="GHMP kinase, C-terminal domain"/>
    <property type="match status" value="1"/>
</dbReference>
<comment type="caution">
    <text evidence="6">The sequence shown here is derived from an EMBL/GenBank/DDBJ whole genome shotgun (WGS) entry which is preliminary data.</text>
</comment>
<dbReference type="OrthoDB" id="9809438at2"/>
<evidence type="ECO:0000259" key="5">
    <source>
        <dbReference type="Pfam" id="PF00288"/>
    </source>
</evidence>
<evidence type="ECO:0000313" key="7">
    <source>
        <dbReference type="Proteomes" id="UP000266258"/>
    </source>
</evidence>
<name>A0A3A1Y4P9_9GAMM</name>
<dbReference type="SUPFAM" id="SSF54211">
    <property type="entry name" value="Ribosomal protein S5 domain 2-like"/>
    <property type="match status" value="1"/>
</dbReference>
<evidence type="ECO:0000256" key="3">
    <source>
        <dbReference type="ARBA" id="ARBA00022777"/>
    </source>
</evidence>